<feature type="region of interest" description="Disordered" evidence="1">
    <location>
        <begin position="1"/>
        <end position="38"/>
    </location>
</feature>
<evidence type="ECO:0000256" key="1">
    <source>
        <dbReference type="SAM" id="MobiDB-lite"/>
    </source>
</evidence>
<protein>
    <submittedName>
        <fullName evidence="2">Uncharacterized protein</fullName>
    </submittedName>
</protein>
<dbReference type="RefSeq" id="WP_006969525.1">
    <property type="nucleotide sequence ID" value="NZ_ABCS01000004.1"/>
</dbReference>
<keyword evidence="3" id="KW-1185">Reference proteome</keyword>
<evidence type="ECO:0000313" key="2">
    <source>
        <dbReference type="EMBL" id="EDM81248.1"/>
    </source>
</evidence>
<feature type="compositionally biased region" description="Acidic residues" evidence="1">
    <location>
        <begin position="15"/>
        <end position="26"/>
    </location>
</feature>
<dbReference type="InterPro" id="IPR015943">
    <property type="entry name" value="WD40/YVTN_repeat-like_dom_sf"/>
</dbReference>
<dbReference type="EMBL" id="ABCS01000004">
    <property type="protein sequence ID" value="EDM81248.1"/>
    <property type="molecule type" value="Genomic_DNA"/>
</dbReference>
<comment type="caution">
    <text evidence="2">The sequence shown here is derived from an EMBL/GenBank/DDBJ whole genome shotgun (WGS) entry which is preliminary data.</text>
</comment>
<dbReference type="STRING" id="391625.PPSIR1_40230"/>
<proteinExistence type="predicted"/>
<reference evidence="2 3" key="1">
    <citation type="submission" date="2007-06" db="EMBL/GenBank/DDBJ databases">
        <authorList>
            <person name="Shimkets L."/>
            <person name="Ferriera S."/>
            <person name="Johnson J."/>
            <person name="Kravitz S."/>
            <person name="Beeson K."/>
            <person name="Sutton G."/>
            <person name="Rogers Y.-H."/>
            <person name="Friedman R."/>
            <person name="Frazier M."/>
            <person name="Venter J.C."/>
        </authorList>
    </citation>
    <scope>NUCLEOTIDE SEQUENCE [LARGE SCALE GENOMIC DNA]</scope>
    <source>
        <strain evidence="2 3">SIR-1</strain>
    </source>
</reference>
<evidence type="ECO:0000313" key="3">
    <source>
        <dbReference type="Proteomes" id="UP000005801"/>
    </source>
</evidence>
<name>A6FYH6_9BACT</name>
<sequence>MSASLGCGPGGGGVDGDDEAGDEVGEDGGPPCSDEELEAKGWTSTRTAYPDMRVLWSDGVQTLAYGEGSMLVDDGQSLRFVHGLEDLNGWLLEARSVDDAWLAGSGGLRHWDGESLSLSLSVTPGQIVLPDQPGTGPGPWAIADSYVFEYDGDSWIQHGAVPSEVAEANALAVGPDGELWAAGLDGAVAHLPSADGEWAVELLDVDGLEPDELWLDDEGALWLVGAQANMVFARRDAGGTWTVAPAGASAYRAHISPASEGIAVYAQGDYGEASLYTWTGGAELPTLRATGEELGYARTEGGDGPAGALMMLAGGPELFVVDLEAADPVTVEVRAAFESAFPSRGQAAGVDAAFEVVGDRVLRWELDAPVPDIAGFVPEGASTGRWVESFVAPAIDGGEPEVVDLFPEGADQGWVLIGSDSDTGVVELWRWQGGALDKASWQPDGNPSQLRGSGPEDVWAFESDAGVARAWRYDGQSWTEVLGADEGVPAVAGSIHDGSATHIIGTDGLVRRWQGAEWTTLGEPLLGDVEDMSVVAFVQAGDEAVARVSYPEGWDFPEIVYETHRFDGANWTSITDDIPDFDPLAGDGQGYAWGVVQSQEPGEPHQLHRHGPEGAASEGWGTEPAVLDASWIHQIIPAEDGVVVHGRYWTHTYRRACAQ</sequence>
<accession>A6FYH6</accession>
<organism evidence="2 3">
    <name type="scientific">Plesiocystis pacifica SIR-1</name>
    <dbReference type="NCBI Taxonomy" id="391625"/>
    <lineage>
        <taxon>Bacteria</taxon>
        <taxon>Pseudomonadati</taxon>
        <taxon>Myxococcota</taxon>
        <taxon>Polyangia</taxon>
        <taxon>Nannocystales</taxon>
        <taxon>Nannocystaceae</taxon>
        <taxon>Plesiocystis</taxon>
    </lineage>
</organism>
<dbReference type="Proteomes" id="UP000005801">
    <property type="component" value="Unassembled WGS sequence"/>
</dbReference>
<dbReference type="SUPFAM" id="SSF101898">
    <property type="entry name" value="NHL repeat"/>
    <property type="match status" value="1"/>
</dbReference>
<gene>
    <name evidence="2" type="ORF">PPSIR1_40230</name>
</gene>
<dbReference type="AlphaFoldDB" id="A6FYH6"/>
<dbReference type="OrthoDB" id="8093255at2"/>
<dbReference type="Gene3D" id="2.130.10.10">
    <property type="entry name" value="YVTN repeat-like/Quinoprotein amine dehydrogenase"/>
    <property type="match status" value="1"/>
</dbReference>